<sequence>MRVCVGTTVHHPEDARITHRQIRALLDAGHEVTFVAPFTHCNVTPRPGIRAVDVPRAVGLHRAKALRAATSALRTAVRDADLLLVHDIELLLALPRKRPPTVWDVHEDTIGALNAKAYLPGPVRSVLPPLIRAVEGRAERRLHLILAEESYRERFPGAHPVVPNHTYVPQTPPAPPGDHRIVYVGHISLARGAAEMVEIARRLRPFGIRLDLIGPADAAVRPMLRDAQRAGLLDWFGYVPNNHALRMAEGALAGLSLLHDVPNYRESTPTKVIEYMARGIPVVTTPLPRAASLVGRVDCGTIVPFGEVGAVADAVVQCVLRLREDAERRAAMGARGYVEALNHFHWPAVAGEFVALLERWAQAPSSVAVLPDRSPAGRLTNLSGQNV</sequence>
<dbReference type="SUPFAM" id="SSF53756">
    <property type="entry name" value="UDP-Glycosyltransferase/glycogen phosphorylase"/>
    <property type="match status" value="1"/>
</dbReference>
<keyword evidence="1" id="KW-0328">Glycosyltransferase</keyword>
<evidence type="ECO:0000313" key="4">
    <source>
        <dbReference type="Proteomes" id="UP000313066"/>
    </source>
</evidence>
<name>A0A5N6C126_9ACTN</name>
<dbReference type="EMBL" id="VDMA02000003">
    <property type="protein sequence ID" value="KAB8186456.1"/>
    <property type="molecule type" value="Genomic_DNA"/>
</dbReference>
<dbReference type="PANTHER" id="PTHR12526:SF510">
    <property type="entry name" value="D-INOSITOL 3-PHOSPHATE GLYCOSYLTRANSFERASE"/>
    <property type="match status" value="1"/>
</dbReference>
<evidence type="ECO:0000313" key="3">
    <source>
        <dbReference type="EMBL" id="KAB8186456.1"/>
    </source>
</evidence>
<evidence type="ECO:0000256" key="2">
    <source>
        <dbReference type="ARBA" id="ARBA00022679"/>
    </source>
</evidence>
<gene>
    <name evidence="3" type="ORF">FH610_006530</name>
</gene>
<dbReference type="RefSeq" id="WP_139573384.1">
    <property type="nucleotide sequence ID" value="NZ_VDMA02000003.1"/>
</dbReference>
<dbReference type="Gene3D" id="3.40.50.2000">
    <property type="entry name" value="Glycogen Phosphorylase B"/>
    <property type="match status" value="2"/>
</dbReference>
<dbReference type="GO" id="GO:0016757">
    <property type="term" value="F:glycosyltransferase activity"/>
    <property type="evidence" value="ECO:0007669"/>
    <property type="project" value="UniProtKB-KW"/>
</dbReference>
<comment type="caution">
    <text evidence="3">The sequence shown here is derived from an EMBL/GenBank/DDBJ whole genome shotgun (WGS) entry which is preliminary data.</text>
</comment>
<keyword evidence="2 3" id="KW-0808">Transferase</keyword>
<keyword evidence="4" id="KW-1185">Reference proteome</keyword>
<evidence type="ECO:0000256" key="1">
    <source>
        <dbReference type="ARBA" id="ARBA00022676"/>
    </source>
</evidence>
<organism evidence="3 4">
    <name type="scientific">Microbispora catharanthi</name>
    <dbReference type="NCBI Taxonomy" id="1712871"/>
    <lineage>
        <taxon>Bacteria</taxon>
        <taxon>Bacillati</taxon>
        <taxon>Actinomycetota</taxon>
        <taxon>Actinomycetes</taxon>
        <taxon>Streptosporangiales</taxon>
        <taxon>Streptosporangiaceae</taxon>
        <taxon>Microbispora</taxon>
    </lineage>
</organism>
<reference evidence="3 4" key="1">
    <citation type="submission" date="2019-10" db="EMBL/GenBank/DDBJ databases">
        <title>Nonomuraea sp. nov., isolated from Phyllanthus amarus.</title>
        <authorList>
            <person name="Klykleung N."/>
            <person name="Tanasupawat S."/>
        </authorList>
    </citation>
    <scope>NUCLEOTIDE SEQUENCE [LARGE SCALE GENOMIC DNA]</scope>
    <source>
        <strain evidence="3 4">CR1-09</strain>
    </source>
</reference>
<protein>
    <submittedName>
        <fullName evidence="3">Glycosyltransferase</fullName>
    </submittedName>
</protein>
<dbReference type="AlphaFoldDB" id="A0A5N6C126"/>
<dbReference type="PANTHER" id="PTHR12526">
    <property type="entry name" value="GLYCOSYLTRANSFERASE"/>
    <property type="match status" value="1"/>
</dbReference>
<accession>A0A5N6C126</accession>
<dbReference type="Proteomes" id="UP000313066">
    <property type="component" value="Unassembled WGS sequence"/>
</dbReference>
<dbReference type="Pfam" id="PF13692">
    <property type="entry name" value="Glyco_trans_1_4"/>
    <property type="match status" value="1"/>
</dbReference>
<proteinExistence type="predicted"/>